<protein>
    <submittedName>
        <fullName evidence="1">Uncharacterized protein</fullName>
    </submittedName>
</protein>
<dbReference type="GeneID" id="68868011"/>
<dbReference type="RefSeq" id="WP_229571004.1">
    <property type="nucleotide sequence ID" value="NZ_AP025226.1"/>
</dbReference>
<proteinExistence type="predicted"/>
<sequence length="656" mass="74657">MEDKALIWMALAILALMLLAEIAYNLVIYVPHIVYPQPSPMPTSTISNMNTTIVFNPLPYYASLPTIVNSSALTSLKVSKIFISNGTGIPVLQNIVKILSMNASEVTPTAYFSIANLGGFYVNHKLAKNASYTIQPLPLNSNGTKPNMTQINLILQYYNFSPYNTSYPPSDNISINSLVYSIIDTYTVKVTISVSYSTSTSLASSSTSHNGNQTIVTKYYKMSVSGTVYLLANGSSIASNNFQFSYTAVSPCKLPYPGAPIFQESFSISGNVIVPPGVSKTVYSTYNVTAYQYKKEHTSGNITYICYYPTDPSFNYQPDYFNWYEYNVTVPVRIDVFNGTNPITQIGNHAYMGRDINANFSYAVWSSDPQSFVSDEIATYDTIHYGNFTIKRTWNAGYVEVIPQEYTQSSGNTINHYLSFTIQSNVVQPPSWIFNYPKDIYKSNYANNYGQLAYYYALYKFLYNLVKNNTASQYYSYINWEVDIFANEIALQMALSNSSYPQSINPYLDSLFNKSGNQAMIAMQPILIMSWGTYYHVFNGTYNVKKIDNWTYSMILIDIPGTWLNTTPYILLYNGNMHNTSYLTDPTNIEHSFVVFWWYNYNTTMYSNLPGKGQAITFYEWYPYNYNDIPIYFETLNQAFTIEYYNSTVYNYTKQP</sequence>
<dbReference type="KEGG" id="scas:SACC_32850"/>
<dbReference type="Proteomes" id="UP001319921">
    <property type="component" value="Chromosome"/>
</dbReference>
<evidence type="ECO:0000313" key="2">
    <source>
        <dbReference type="Proteomes" id="UP001319921"/>
    </source>
</evidence>
<dbReference type="EMBL" id="AP025226">
    <property type="protein sequence ID" value="BDC00269.1"/>
    <property type="molecule type" value="Genomic_DNA"/>
</dbReference>
<accession>A0AAQ4CWT7</accession>
<organism evidence="1 2">
    <name type="scientific">Saccharolobus caldissimus</name>
    <dbReference type="NCBI Taxonomy" id="1702097"/>
    <lineage>
        <taxon>Archaea</taxon>
        <taxon>Thermoproteota</taxon>
        <taxon>Thermoprotei</taxon>
        <taxon>Sulfolobales</taxon>
        <taxon>Sulfolobaceae</taxon>
        <taxon>Saccharolobus</taxon>
    </lineage>
</organism>
<keyword evidence="2" id="KW-1185">Reference proteome</keyword>
<gene>
    <name evidence="1" type="ORF">SACC_32850</name>
</gene>
<dbReference type="AlphaFoldDB" id="A0AAQ4CWT7"/>
<reference evidence="1 2" key="1">
    <citation type="journal article" date="2022" name="Microbiol. Resour. Announc.">
        <title>Complete Genome Sequence of the Hyperthermophilic and Acidophilic Archaeon Saccharolobus caldissimus Strain HS-3T.</title>
        <authorList>
            <person name="Sakai H.D."/>
            <person name="Kurosawa N."/>
        </authorList>
    </citation>
    <scope>NUCLEOTIDE SEQUENCE [LARGE SCALE GENOMIC DNA]</scope>
    <source>
        <strain evidence="1 2">JCM32116</strain>
    </source>
</reference>
<name>A0AAQ4CWT7_9CREN</name>
<evidence type="ECO:0000313" key="1">
    <source>
        <dbReference type="EMBL" id="BDC00269.1"/>
    </source>
</evidence>